<dbReference type="Gene3D" id="3.40.50.150">
    <property type="entry name" value="Vaccinia Virus protein VP39"/>
    <property type="match status" value="1"/>
</dbReference>
<reference evidence="11" key="1">
    <citation type="journal article" date="2020" name="Stud. Mycol.">
        <title>101 Dothideomycetes genomes: a test case for predicting lifestyles and emergence of pathogens.</title>
        <authorList>
            <person name="Haridas S."/>
            <person name="Albert R."/>
            <person name="Binder M."/>
            <person name="Bloem J."/>
            <person name="Labutti K."/>
            <person name="Salamov A."/>
            <person name="Andreopoulos B."/>
            <person name="Baker S."/>
            <person name="Barry K."/>
            <person name="Bills G."/>
            <person name="Bluhm B."/>
            <person name="Cannon C."/>
            <person name="Castanera R."/>
            <person name="Culley D."/>
            <person name="Daum C."/>
            <person name="Ezra D."/>
            <person name="Gonzalez J."/>
            <person name="Henrissat B."/>
            <person name="Kuo A."/>
            <person name="Liang C."/>
            <person name="Lipzen A."/>
            <person name="Lutzoni F."/>
            <person name="Magnuson J."/>
            <person name="Mondo S."/>
            <person name="Nolan M."/>
            <person name="Ohm R."/>
            <person name="Pangilinan J."/>
            <person name="Park H.-J."/>
            <person name="Ramirez L."/>
            <person name="Alfaro M."/>
            <person name="Sun H."/>
            <person name="Tritt A."/>
            <person name="Yoshinaga Y."/>
            <person name="Zwiers L.-H."/>
            <person name="Turgeon B."/>
            <person name="Goodwin S."/>
            <person name="Spatafora J."/>
            <person name="Crous P."/>
            <person name="Grigoriev I."/>
        </authorList>
    </citation>
    <scope>NUCLEOTIDE SEQUENCE</scope>
    <source>
        <strain evidence="11">CBS 260.36</strain>
    </source>
</reference>
<evidence type="ECO:0000256" key="9">
    <source>
        <dbReference type="PROSITE-ProRule" id="PRU00958"/>
    </source>
</evidence>
<dbReference type="GO" id="GO:0002940">
    <property type="term" value="P:tRNA N2-guanine methylation"/>
    <property type="evidence" value="ECO:0007669"/>
    <property type="project" value="TreeGrafter"/>
</dbReference>
<protein>
    <recommendedName>
        <fullName evidence="7 9">tRNA (guanine(26)-N(2))-dimethyltransferase</fullName>
        <ecNumber evidence="7 9">2.1.1.216</ecNumber>
    </recommendedName>
</protein>
<dbReference type="PANTHER" id="PTHR10631:SF3">
    <property type="entry name" value="TRNA (GUANINE(26)-N(2))-DIMETHYLTRANSFERASE"/>
    <property type="match status" value="1"/>
</dbReference>
<feature type="region of interest" description="Disordered" evidence="10">
    <location>
        <begin position="93"/>
        <end position="147"/>
    </location>
</feature>
<dbReference type="FunFam" id="3.30.56.70:FF:000001">
    <property type="entry name" value="tRNA (guanine(26)-N(2))-dimethyltransferase"/>
    <property type="match status" value="1"/>
</dbReference>
<evidence type="ECO:0000256" key="7">
    <source>
        <dbReference type="ARBA" id="ARBA00039099"/>
    </source>
</evidence>
<dbReference type="Proteomes" id="UP000799439">
    <property type="component" value="Unassembled WGS sequence"/>
</dbReference>
<evidence type="ECO:0000256" key="10">
    <source>
        <dbReference type="SAM" id="MobiDB-lite"/>
    </source>
</evidence>
<dbReference type="GO" id="GO:0005634">
    <property type="term" value="C:nucleus"/>
    <property type="evidence" value="ECO:0007669"/>
    <property type="project" value="TreeGrafter"/>
</dbReference>
<evidence type="ECO:0000313" key="11">
    <source>
        <dbReference type="EMBL" id="KAF2153798.1"/>
    </source>
</evidence>
<dbReference type="Pfam" id="PF02005">
    <property type="entry name" value="TRM"/>
    <property type="match status" value="2"/>
</dbReference>
<dbReference type="OrthoDB" id="6349953at2759"/>
<feature type="compositionally biased region" description="Basic and acidic residues" evidence="10">
    <location>
        <begin position="561"/>
        <end position="599"/>
    </location>
</feature>
<keyword evidence="6 9" id="KW-0694">RNA-binding</keyword>
<dbReference type="EC" id="2.1.1.216" evidence="7 9"/>
<evidence type="ECO:0000256" key="4">
    <source>
        <dbReference type="ARBA" id="ARBA00022691"/>
    </source>
</evidence>
<keyword evidence="2 9" id="KW-0489">Methyltransferase</keyword>
<evidence type="ECO:0000256" key="6">
    <source>
        <dbReference type="ARBA" id="ARBA00022884"/>
    </source>
</evidence>
<keyword evidence="1 9" id="KW-0820">tRNA-binding</keyword>
<dbReference type="InterPro" id="IPR042296">
    <property type="entry name" value="tRNA_met_Trm1_C"/>
</dbReference>
<dbReference type="Gene3D" id="3.30.56.70">
    <property type="entry name" value="N2,N2-dimethylguanosine tRNA methyltransferase, C-terminal domain"/>
    <property type="match status" value="1"/>
</dbReference>
<feature type="compositionally biased region" description="Polar residues" evidence="10">
    <location>
        <begin position="123"/>
        <end position="141"/>
    </location>
</feature>
<proteinExistence type="inferred from homology"/>
<organism evidence="11 12">
    <name type="scientific">Myriangium duriaei CBS 260.36</name>
    <dbReference type="NCBI Taxonomy" id="1168546"/>
    <lineage>
        <taxon>Eukaryota</taxon>
        <taxon>Fungi</taxon>
        <taxon>Dikarya</taxon>
        <taxon>Ascomycota</taxon>
        <taxon>Pezizomycotina</taxon>
        <taxon>Dothideomycetes</taxon>
        <taxon>Dothideomycetidae</taxon>
        <taxon>Myriangiales</taxon>
        <taxon>Myriangiaceae</taxon>
        <taxon>Myriangium</taxon>
    </lineage>
</organism>
<keyword evidence="3 9" id="KW-0808">Transferase</keyword>
<comment type="caution">
    <text evidence="11">The sequence shown here is derived from an EMBL/GenBank/DDBJ whole genome shotgun (WGS) entry which is preliminary data.</text>
</comment>
<sequence length="624" mass="68286">MAEQVEVAAIESTPAAGQTVEHEGIKYNTIKEGLAHILVPPNAKTITDPKATKQESGEKAQNVFYNPIQQFNRDLSVLAIRAFSEDFAERRKQRAEKKSEGALKKRERRQQARKEREAKKAANETTDPTTANGANETTQTQRPDDKLRSAMRILDALSATGLRALRYASELPLPVNVVANDLLDTATAAIKLNVRHNKLTSQIQPTTSNAQAHMYNAAFGFSSHAYAKYDVIDLDPYGTAVPFIESALLALNDNGLLCVTCTDAGVFNSMGYLEKTYALYGGLPVKGLHAHEAGLRLILNSIATTAAKHGLSIEPLLSLSIDFYARVFVRVRRSPAEVKFLASKTMSVHSCDSGCGSWAPQPLARTSVATGANGSEFFKYHPAQTSADKRCEHCGFRTHLAGPMWGGPLHNPFFIARILNYLPSLSDDTYATKDRIEGMLTTALDELDSDAVEKDPKQGGSGILPALPPHQQDPHPFAFSVSALSRVLHCQAPPEAAIRGALRGMGYVATRSHTKAGLIKTQAPWSVVWEVMREWIRQRAPVKEGSVRKGTAGWGILHGGTEGEKDGAEDKEAEKEVKEDPGRKREIVFDETLGKDKAKPAGRKLVRYQMNPRDNWGPMSRAKG</sequence>
<dbReference type="AlphaFoldDB" id="A0A9P4J7E5"/>
<keyword evidence="5 9" id="KW-0819">tRNA processing</keyword>
<gene>
    <name evidence="11" type="ORF">K461DRAFT_223775</name>
</gene>
<dbReference type="PROSITE" id="PS51626">
    <property type="entry name" value="SAM_MT_TRM1"/>
    <property type="match status" value="1"/>
</dbReference>
<evidence type="ECO:0000256" key="3">
    <source>
        <dbReference type="ARBA" id="ARBA00022679"/>
    </source>
</evidence>
<evidence type="ECO:0000256" key="5">
    <source>
        <dbReference type="ARBA" id="ARBA00022694"/>
    </source>
</evidence>
<keyword evidence="4 9" id="KW-0949">S-adenosyl-L-methionine</keyword>
<keyword evidence="12" id="KW-1185">Reference proteome</keyword>
<comment type="catalytic activity">
    <reaction evidence="8 9">
        <text>guanosine(26) in tRNA + 2 S-adenosyl-L-methionine = N(2)-dimethylguanosine(26) in tRNA + 2 S-adenosyl-L-homocysteine + 2 H(+)</text>
        <dbReference type="Rhea" id="RHEA:43140"/>
        <dbReference type="Rhea" id="RHEA-COMP:10359"/>
        <dbReference type="Rhea" id="RHEA-COMP:10360"/>
        <dbReference type="ChEBI" id="CHEBI:15378"/>
        <dbReference type="ChEBI" id="CHEBI:57856"/>
        <dbReference type="ChEBI" id="CHEBI:59789"/>
        <dbReference type="ChEBI" id="CHEBI:74269"/>
        <dbReference type="ChEBI" id="CHEBI:74513"/>
        <dbReference type="EC" id="2.1.1.216"/>
    </reaction>
</comment>
<evidence type="ECO:0000313" key="12">
    <source>
        <dbReference type="Proteomes" id="UP000799439"/>
    </source>
</evidence>
<evidence type="ECO:0000256" key="2">
    <source>
        <dbReference type="ARBA" id="ARBA00022603"/>
    </source>
</evidence>
<dbReference type="GO" id="GO:0160104">
    <property type="term" value="F:tRNA (guanine(26)-N2)-dimethyltransferase activity"/>
    <property type="evidence" value="ECO:0007669"/>
    <property type="project" value="UniProtKB-UniRule"/>
</dbReference>
<dbReference type="InterPro" id="IPR029063">
    <property type="entry name" value="SAM-dependent_MTases_sf"/>
</dbReference>
<evidence type="ECO:0000256" key="1">
    <source>
        <dbReference type="ARBA" id="ARBA00022555"/>
    </source>
</evidence>
<feature type="compositionally biased region" description="Basic and acidic residues" evidence="10">
    <location>
        <begin position="93"/>
        <end position="122"/>
    </location>
</feature>
<name>A0A9P4J7E5_9PEZI</name>
<accession>A0A9P4J7E5</accession>
<dbReference type="GO" id="GO:0000049">
    <property type="term" value="F:tRNA binding"/>
    <property type="evidence" value="ECO:0007669"/>
    <property type="project" value="UniProtKB-UniRule"/>
</dbReference>
<dbReference type="PANTHER" id="PTHR10631">
    <property type="entry name" value="N 2 ,N 2 -DIMETHYLGUANOSINE TRNA METHYLTRANSFERASE"/>
    <property type="match status" value="1"/>
</dbReference>
<evidence type="ECO:0000256" key="8">
    <source>
        <dbReference type="ARBA" id="ARBA00051897"/>
    </source>
</evidence>
<comment type="similarity">
    <text evidence="9">Belongs to the class I-like SAM-binding methyltransferase superfamily. Trm1 family.</text>
</comment>
<feature type="region of interest" description="Disordered" evidence="10">
    <location>
        <begin position="551"/>
        <end position="624"/>
    </location>
</feature>
<dbReference type="EMBL" id="ML996084">
    <property type="protein sequence ID" value="KAF2153798.1"/>
    <property type="molecule type" value="Genomic_DNA"/>
</dbReference>
<dbReference type="InterPro" id="IPR002905">
    <property type="entry name" value="Trm1"/>
</dbReference>
<dbReference type="SUPFAM" id="SSF53335">
    <property type="entry name" value="S-adenosyl-L-methionine-dependent methyltransferases"/>
    <property type="match status" value="1"/>
</dbReference>